<proteinExistence type="inferred from homology"/>
<dbReference type="EMBL" id="LN555523">
    <property type="protein sequence ID" value="CED92892.1"/>
    <property type="molecule type" value="Genomic_DNA"/>
</dbReference>
<dbReference type="PANTHER" id="PTHR30258:SF3">
    <property type="entry name" value="SLL1921 PROTEIN"/>
    <property type="match status" value="1"/>
</dbReference>
<dbReference type="GO" id="GO:0005524">
    <property type="term" value="F:ATP binding"/>
    <property type="evidence" value="ECO:0007669"/>
    <property type="project" value="UniProtKB-KW"/>
</dbReference>
<protein>
    <submittedName>
        <fullName evidence="5">Type II secretion system protein E</fullName>
    </submittedName>
</protein>
<evidence type="ECO:0000259" key="4">
    <source>
        <dbReference type="PROSITE" id="PS00662"/>
    </source>
</evidence>
<evidence type="ECO:0000313" key="6">
    <source>
        <dbReference type="Proteomes" id="UP000245622"/>
    </source>
</evidence>
<dbReference type="Proteomes" id="UP000245622">
    <property type="component" value="Chromosome 1"/>
</dbReference>
<dbReference type="SUPFAM" id="SSF52540">
    <property type="entry name" value="P-loop containing nucleoside triphosphate hydrolases"/>
    <property type="match status" value="1"/>
</dbReference>
<evidence type="ECO:0000256" key="3">
    <source>
        <dbReference type="ARBA" id="ARBA00022840"/>
    </source>
</evidence>
<dbReference type="Gene3D" id="3.40.50.300">
    <property type="entry name" value="P-loop containing nucleotide triphosphate hydrolases"/>
    <property type="match status" value="1"/>
</dbReference>
<sequence length="427" mass="48728">MNNIILEKHTLPVLKNDKFLKMNKLLTGQKINKNLELEHTEEYKSVTSNLHEDYARIQFREILTKAIYKGASDIHIEPFEDEILIRIRVDGQLSKILTISMESYSFLLTVIKLDSNMNITEKRLPQDGRMEKKIDDIIVDIRTSTIPTIYGEKIVLRILNRKSLIKEKSELGFSKQAIEKIENIINKKSGILLVTGSTGSGKTTTVYSILNDLLNSKKNIMTIEDPVEYKIKGINQIQVNDKIGLTFEVGLRSILRQDPDIIMIGEIRDEETAKIAIRAASTGHLVISTMHTNNTISSINRLMEMKLPPYLISSTLIGVISQKLVKKICNNCNHGIVIEDGLYDETHTNMELVCDKCEDTGYYGRTAMYEILEINENLKQDINNWTNNWNISNSTLKDEMITFEDSAKYLIENHITTQEECSLLEGI</sequence>
<keyword evidence="6" id="KW-1185">Reference proteome</keyword>
<evidence type="ECO:0000256" key="1">
    <source>
        <dbReference type="ARBA" id="ARBA00006611"/>
    </source>
</evidence>
<organism evidence="5 6">
    <name type="scientific">Romboutsia ilealis</name>
    <dbReference type="NCBI Taxonomy" id="1115758"/>
    <lineage>
        <taxon>Bacteria</taxon>
        <taxon>Bacillati</taxon>
        <taxon>Bacillota</taxon>
        <taxon>Clostridia</taxon>
        <taxon>Peptostreptococcales</taxon>
        <taxon>Peptostreptococcaceae</taxon>
        <taxon>Romboutsia</taxon>
    </lineage>
</organism>
<comment type="similarity">
    <text evidence="1">Belongs to the GSP E family.</text>
</comment>
<dbReference type="KEGG" id="ril:CRIB_133"/>
<name>A0A1V1HY52_9FIRM</name>
<gene>
    <name evidence="5" type="ORF">CRIB_133</name>
</gene>
<dbReference type="InterPro" id="IPR001482">
    <property type="entry name" value="T2SS/T4SS_dom"/>
</dbReference>
<dbReference type="GeneID" id="82204316"/>
<dbReference type="InterPro" id="IPR027417">
    <property type="entry name" value="P-loop_NTPase"/>
</dbReference>
<dbReference type="PROSITE" id="PS00662">
    <property type="entry name" value="T2SP_E"/>
    <property type="match status" value="1"/>
</dbReference>
<feature type="domain" description="Bacterial type II secretion system protein E" evidence="4">
    <location>
        <begin position="255"/>
        <end position="269"/>
    </location>
</feature>
<dbReference type="RefSeq" id="WP_180702672.1">
    <property type="nucleotide sequence ID" value="NZ_JAVSGX010000020.1"/>
</dbReference>
<evidence type="ECO:0000256" key="2">
    <source>
        <dbReference type="ARBA" id="ARBA00022741"/>
    </source>
</evidence>
<keyword evidence="2" id="KW-0547">Nucleotide-binding</keyword>
<dbReference type="AlphaFoldDB" id="A0A1V1HY52"/>
<keyword evidence="3" id="KW-0067">ATP-binding</keyword>
<accession>A0A1V1HY52</accession>
<dbReference type="CDD" id="cd01129">
    <property type="entry name" value="PulE-GspE-like"/>
    <property type="match status" value="1"/>
</dbReference>
<dbReference type="PANTHER" id="PTHR30258">
    <property type="entry name" value="TYPE II SECRETION SYSTEM PROTEIN GSPE-RELATED"/>
    <property type="match status" value="1"/>
</dbReference>
<dbReference type="GO" id="GO:0005886">
    <property type="term" value="C:plasma membrane"/>
    <property type="evidence" value="ECO:0007669"/>
    <property type="project" value="TreeGrafter"/>
</dbReference>
<dbReference type="GO" id="GO:0016887">
    <property type="term" value="F:ATP hydrolysis activity"/>
    <property type="evidence" value="ECO:0007669"/>
    <property type="project" value="TreeGrafter"/>
</dbReference>
<dbReference type="Pfam" id="PF00437">
    <property type="entry name" value="T2SSE"/>
    <property type="match status" value="1"/>
</dbReference>
<dbReference type="Gene3D" id="3.30.450.90">
    <property type="match status" value="1"/>
</dbReference>
<evidence type="ECO:0000313" key="5">
    <source>
        <dbReference type="EMBL" id="CED92892.1"/>
    </source>
</evidence>
<reference evidence="5 6" key="1">
    <citation type="submission" date="2014-04" db="EMBL/GenBank/DDBJ databases">
        <authorList>
            <person name="Hornung B.V."/>
        </authorList>
    </citation>
    <scope>NUCLEOTIDE SEQUENCE [LARGE SCALE GENOMIC DNA]</scope>
    <source>
        <strain evidence="5 6">CRIB</strain>
    </source>
</reference>